<evidence type="ECO:0000313" key="3">
    <source>
        <dbReference type="EMBL" id="KAF9605846.1"/>
    </source>
</evidence>
<comment type="caution">
    <text evidence="3">The sequence shown here is derived from an EMBL/GenBank/DDBJ whole genome shotgun (WGS) entry which is preliminary data.</text>
</comment>
<keyword evidence="2" id="KW-0677">Repeat</keyword>
<dbReference type="EMBL" id="JADFTS010000005">
    <property type="protein sequence ID" value="KAF9605846.1"/>
    <property type="molecule type" value="Genomic_DNA"/>
</dbReference>
<dbReference type="GO" id="GO:0035861">
    <property type="term" value="C:site of double-strand break"/>
    <property type="evidence" value="ECO:0007669"/>
    <property type="project" value="TreeGrafter"/>
</dbReference>
<dbReference type="AlphaFoldDB" id="A0A835M053"/>
<evidence type="ECO:0000256" key="2">
    <source>
        <dbReference type="ARBA" id="ARBA00022737"/>
    </source>
</evidence>
<organism evidence="3 4">
    <name type="scientific">Coptis chinensis</name>
    <dbReference type="NCBI Taxonomy" id="261450"/>
    <lineage>
        <taxon>Eukaryota</taxon>
        <taxon>Viridiplantae</taxon>
        <taxon>Streptophyta</taxon>
        <taxon>Embryophyta</taxon>
        <taxon>Tracheophyta</taxon>
        <taxon>Spermatophyta</taxon>
        <taxon>Magnoliopsida</taxon>
        <taxon>Ranunculales</taxon>
        <taxon>Ranunculaceae</taxon>
        <taxon>Coptidoideae</taxon>
        <taxon>Coptis</taxon>
    </lineage>
</organism>
<dbReference type="PANTHER" id="PTHR16017:SF0">
    <property type="entry name" value="WD REPEAT-CONTAINING PROTEIN 70"/>
    <property type="match status" value="1"/>
</dbReference>
<dbReference type="OrthoDB" id="10264376at2759"/>
<gene>
    <name evidence="3" type="ORF">IFM89_018866</name>
</gene>
<dbReference type="PANTHER" id="PTHR16017">
    <property type="entry name" value="GASTRULATION DEFECTIVE PROTEIN 1-RELATED"/>
    <property type="match status" value="1"/>
</dbReference>
<sequence>MGLIGFNTKFLFGFFRDCYGSHGRLWIGQVSLMMKLLPGEKALKDPLKSHKPELPMTGPSFEEELQGGMIKETWMDEDPRKAILKHADAAAKDPKFIAPAYAETRTELVFMKSDSEEE</sequence>
<accession>A0A835M053</accession>
<protein>
    <submittedName>
        <fullName evidence="3">Uncharacterized protein</fullName>
    </submittedName>
</protein>
<evidence type="ECO:0000256" key="1">
    <source>
        <dbReference type="ARBA" id="ARBA00022574"/>
    </source>
</evidence>
<name>A0A835M053_9MAGN</name>
<proteinExistence type="predicted"/>
<reference evidence="3 4" key="1">
    <citation type="submission" date="2020-10" db="EMBL/GenBank/DDBJ databases">
        <title>The Coptis chinensis genome and diversification of protoberbering-type alkaloids.</title>
        <authorList>
            <person name="Wang B."/>
            <person name="Shu S."/>
            <person name="Song C."/>
            <person name="Liu Y."/>
        </authorList>
    </citation>
    <scope>NUCLEOTIDE SEQUENCE [LARGE SCALE GENOMIC DNA]</scope>
    <source>
        <strain evidence="3">HL-2020</strain>
        <tissue evidence="3">Leaf</tissue>
    </source>
</reference>
<keyword evidence="1" id="KW-0853">WD repeat</keyword>
<dbReference type="InterPro" id="IPR051858">
    <property type="entry name" value="WD_repeat_GAD-1"/>
</dbReference>
<dbReference type="Proteomes" id="UP000631114">
    <property type="component" value="Unassembled WGS sequence"/>
</dbReference>
<dbReference type="GO" id="GO:0005634">
    <property type="term" value="C:nucleus"/>
    <property type="evidence" value="ECO:0007669"/>
    <property type="project" value="TreeGrafter"/>
</dbReference>
<evidence type="ECO:0000313" key="4">
    <source>
        <dbReference type="Proteomes" id="UP000631114"/>
    </source>
</evidence>
<keyword evidence="4" id="KW-1185">Reference proteome</keyword>